<evidence type="ECO:0000313" key="14">
    <source>
        <dbReference type="Proteomes" id="UP000198233"/>
    </source>
</evidence>
<keyword evidence="4 11" id="KW-0662">Pyridine nucleotide biosynthesis</keyword>
<keyword evidence="9 11" id="KW-0520">NAD</keyword>
<dbReference type="NCBIfam" id="NF000840">
    <property type="entry name" value="PRK00071.1-3"/>
    <property type="match status" value="1"/>
</dbReference>
<reference evidence="13 14" key="1">
    <citation type="submission" date="2017-06" db="EMBL/GenBank/DDBJ databases">
        <title>Complete genome sequence of Shewanella marisflavi EP1 associated with anaerobic 2,4-dinitrotoluene reduction and salt tolerance.</title>
        <authorList>
            <person name="Huang J."/>
        </authorList>
    </citation>
    <scope>NUCLEOTIDE SEQUENCE [LARGE SCALE GENOMIC DNA]</scope>
    <source>
        <strain evidence="13 14">EP1</strain>
    </source>
</reference>
<dbReference type="Pfam" id="PF01467">
    <property type="entry name" value="CTP_transf_like"/>
    <property type="match status" value="1"/>
</dbReference>
<evidence type="ECO:0000256" key="1">
    <source>
        <dbReference type="ARBA" id="ARBA00002324"/>
    </source>
</evidence>
<evidence type="ECO:0000256" key="7">
    <source>
        <dbReference type="ARBA" id="ARBA00022741"/>
    </source>
</evidence>
<feature type="domain" description="Cytidyltransferase-like" evidence="12">
    <location>
        <begin position="5"/>
        <end position="186"/>
    </location>
</feature>
<comment type="similarity">
    <text evidence="3 11">Belongs to the NadD family.</text>
</comment>
<evidence type="ECO:0000256" key="8">
    <source>
        <dbReference type="ARBA" id="ARBA00022840"/>
    </source>
</evidence>
<comment type="pathway">
    <text evidence="2 11">Cofactor biosynthesis; NAD(+) biosynthesis; deamido-NAD(+) from nicotinate D-ribonucleotide: step 1/1.</text>
</comment>
<sequence>MKIGLLGGTFDPIHYGHIKPLLEVQQALGLDEVWLMPNHIPPHKSETRTATRHRLAMAQLVCQQYPQLKLCDLEAKRNTPSYSVDTLTQLRLAHPHDQLVFIMGMDSFVTLPSWYRWQQLLELCHIAVCQRPGWSLADAPQMAQLLSERSADKPALDNATTTEQFSGLIFPVTITPQPYSSTEIRQQLRQHAPAPNAIPQAVIDYIDAHRLYR</sequence>
<gene>
    <name evidence="11" type="primary">nadD</name>
    <name evidence="13" type="ORF">CFF01_04760</name>
</gene>
<dbReference type="PANTHER" id="PTHR39321:SF3">
    <property type="entry name" value="PHOSPHOPANTETHEINE ADENYLYLTRANSFERASE"/>
    <property type="match status" value="1"/>
</dbReference>
<protein>
    <recommendedName>
        <fullName evidence="11">Probable nicotinate-nucleotide adenylyltransferase</fullName>
        <ecNumber evidence="11">2.7.7.18</ecNumber>
    </recommendedName>
    <alternativeName>
        <fullName evidence="11">Deamido-NAD(+) diphosphorylase</fullName>
    </alternativeName>
    <alternativeName>
        <fullName evidence="11">Deamido-NAD(+) pyrophosphorylase</fullName>
    </alternativeName>
    <alternativeName>
        <fullName evidence="11">Nicotinate mononucleotide adenylyltransferase</fullName>
        <shortName evidence="11">NaMN adenylyltransferase</shortName>
    </alternativeName>
</protein>
<evidence type="ECO:0000256" key="4">
    <source>
        <dbReference type="ARBA" id="ARBA00022642"/>
    </source>
</evidence>
<dbReference type="GO" id="GO:0009435">
    <property type="term" value="P:NAD+ biosynthetic process"/>
    <property type="evidence" value="ECO:0007669"/>
    <property type="project" value="UniProtKB-UniRule"/>
</dbReference>
<dbReference type="NCBIfam" id="TIGR00482">
    <property type="entry name" value="nicotinate (nicotinamide) nucleotide adenylyltransferase"/>
    <property type="match status" value="1"/>
</dbReference>
<dbReference type="GO" id="GO:0005524">
    <property type="term" value="F:ATP binding"/>
    <property type="evidence" value="ECO:0007669"/>
    <property type="project" value="UniProtKB-KW"/>
</dbReference>
<evidence type="ECO:0000256" key="6">
    <source>
        <dbReference type="ARBA" id="ARBA00022695"/>
    </source>
</evidence>
<dbReference type="KEGG" id="smav:CFF01_04760"/>
<organism evidence="13 14">
    <name type="scientific">Shewanella marisflavi</name>
    <dbReference type="NCBI Taxonomy" id="260364"/>
    <lineage>
        <taxon>Bacteria</taxon>
        <taxon>Pseudomonadati</taxon>
        <taxon>Pseudomonadota</taxon>
        <taxon>Gammaproteobacteria</taxon>
        <taxon>Alteromonadales</taxon>
        <taxon>Shewanellaceae</taxon>
        <taxon>Shewanella</taxon>
    </lineage>
</organism>
<dbReference type="InterPro" id="IPR005248">
    <property type="entry name" value="NadD/NMNAT"/>
</dbReference>
<dbReference type="HAMAP" id="MF_00244">
    <property type="entry name" value="NaMN_adenylyltr"/>
    <property type="match status" value="1"/>
</dbReference>
<keyword evidence="7 11" id="KW-0547">Nucleotide-binding</keyword>
<comment type="function">
    <text evidence="1 11">Catalyzes the reversible adenylation of nicotinate mononucleotide (NaMN) to nicotinic acid adenine dinucleotide (NaAD).</text>
</comment>
<evidence type="ECO:0000256" key="5">
    <source>
        <dbReference type="ARBA" id="ARBA00022679"/>
    </source>
</evidence>
<evidence type="ECO:0000256" key="10">
    <source>
        <dbReference type="ARBA" id="ARBA00048721"/>
    </source>
</evidence>
<dbReference type="PANTHER" id="PTHR39321">
    <property type="entry name" value="NICOTINATE-NUCLEOTIDE ADENYLYLTRANSFERASE-RELATED"/>
    <property type="match status" value="1"/>
</dbReference>
<dbReference type="RefSeq" id="WP_088904051.1">
    <property type="nucleotide sequence ID" value="NZ_CP022272.1"/>
</dbReference>
<dbReference type="SUPFAM" id="SSF52374">
    <property type="entry name" value="Nucleotidylyl transferase"/>
    <property type="match status" value="1"/>
</dbReference>
<dbReference type="AlphaFoldDB" id="A0AAC9TXY7"/>
<evidence type="ECO:0000256" key="2">
    <source>
        <dbReference type="ARBA" id="ARBA00005019"/>
    </source>
</evidence>
<dbReference type="Gene3D" id="3.40.50.620">
    <property type="entry name" value="HUPs"/>
    <property type="match status" value="1"/>
</dbReference>
<accession>A0AAC9TXY7</accession>
<dbReference type="GO" id="GO:0004515">
    <property type="term" value="F:nicotinate-nucleotide adenylyltransferase activity"/>
    <property type="evidence" value="ECO:0007669"/>
    <property type="project" value="UniProtKB-UniRule"/>
</dbReference>
<name>A0AAC9TXY7_9GAMM</name>
<dbReference type="EC" id="2.7.7.18" evidence="11"/>
<dbReference type="NCBIfam" id="TIGR00125">
    <property type="entry name" value="cyt_tran_rel"/>
    <property type="match status" value="1"/>
</dbReference>
<dbReference type="InterPro" id="IPR004821">
    <property type="entry name" value="Cyt_trans-like"/>
</dbReference>
<evidence type="ECO:0000313" key="13">
    <source>
        <dbReference type="EMBL" id="ASJ95953.1"/>
    </source>
</evidence>
<keyword evidence="8 11" id="KW-0067">ATP-binding</keyword>
<dbReference type="Proteomes" id="UP000198233">
    <property type="component" value="Chromosome"/>
</dbReference>
<comment type="catalytic activity">
    <reaction evidence="10 11">
        <text>nicotinate beta-D-ribonucleotide + ATP + H(+) = deamido-NAD(+) + diphosphate</text>
        <dbReference type="Rhea" id="RHEA:22860"/>
        <dbReference type="ChEBI" id="CHEBI:15378"/>
        <dbReference type="ChEBI" id="CHEBI:30616"/>
        <dbReference type="ChEBI" id="CHEBI:33019"/>
        <dbReference type="ChEBI" id="CHEBI:57502"/>
        <dbReference type="ChEBI" id="CHEBI:58437"/>
        <dbReference type="EC" id="2.7.7.18"/>
    </reaction>
</comment>
<keyword evidence="5 11" id="KW-0808">Transferase</keyword>
<dbReference type="EMBL" id="CP022272">
    <property type="protein sequence ID" value="ASJ95953.1"/>
    <property type="molecule type" value="Genomic_DNA"/>
</dbReference>
<evidence type="ECO:0000256" key="9">
    <source>
        <dbReference type="ARBA" id="ARBA00023027"/>
    </source>
</evidence>
<proteinExistence type="inferred from homology"/>
<dbReference type="NCBIfam" id="NF000839">
    <property type="entry name" value="PRK00071.1-1"/>
    <property type="match status" value="1"/>
</dbReference>
<dbReference type="InterPro" id="IPR014729">
    <property type="entry name" value="Rossmann-like_a/b/a_fold"/>
</dbReference>
<evidence type="ECO:0000256" key="3">
    <source>
        <dbReference type="ARBA" id="ARBA00009014"/>
    </source>
</evidence>
<evidence type="ECO:0000256" key="11">
    <source>
        <dbReference type="HAMAP-Rule" id="MF_00244"/>
    </source>
</evidence>
<evidence type="ECO:0000259" key="12">
    <source>
        <dbReference type="Pfam" id="PF01467"/>
    </source>
</evidence>
<keyword evidence="6 11" id="KW-0548">Nucleotidyltransferase</keyword>
<dbReference type="CDD" id="cd02165">
    <property type="entry name" value="NMNAT"/>
    <property type="match status" value="1"/>
</dbReference>